<protein>
    <submittedName>
        <fullName evidence="1">Uncharacterized protein</fullName>
    </submittedName>
</protein>
<proteinExistence type="predicted"/>
<accession>A0A4E9DSA7</accession>
<dbReference type="AlphaFoldDB" id="A0A4E9DSA7"/>
<name>A0A4E9DSA7_GIBZA</name>
<gene>
    <name evidence="1" type="ORF">FUG_LOCUS202765</name>
</gene>
<sequence>MQCPGGEELISLSMNNGRLEMCTRFGWSYTGYNRACPIVRRWKIPVSHCRQCLVLASVMNKLRRYNKLG</sequence>
<dbReference type="EMBL" id="CAAKMV010000123">
    <property type="protein sequence ID" value="VIO56128.1"/>
    <property type="molecule type" value="Genomic_DNA"/>
</dbReference>
<evidence type="ECO:0000313" key="1">
    <source>
        <dbReference type="EMBL" id="VIO56128.1"/>
    </source>
</evidence>
<reference evidence="1" key="1">
    <citation type="submission" date="2019-04" db="EMBL/GenBank/DDBJ databases">
        <authorList>
            <person name="Melise S."/>
            <person name="Noan J."/>
            <person name="Okalmin O."/>
        </authorList>
    </citation>
    <scope>NUCLEOTIDE SEQUENCE</scope>
    <source>
        <strain evidence="1">FN9</strain>
    </source>
</reference>
<organism evidence="1">
    <name type="scientific">Gibberella zeae</name>
    <name type="common">Wheat head blight fungus</name>
    <name type="synonym">Fusarium graminearum</name>
    <dbReference type="NCBI Taxonomy" id="5518"/>
    <lineage>
        <taxon>Eukaryota</taxon>
        <taxon>Fungi</taxon>
        <taxon>Dikarya</taxon>
        <taxon>Ascomycota</taxon>
        <taxon>Pezizomycotina</taxon>
        <taxon>Sordariomycetes</taxon>
        <taxon>Hypocreomycetidae</taxon>
        <taxon>Hypocreales</taxon>
        <taxon>Nectriaceae</taxon>
        <taxon>Fusarium</taxon>
    </lineage>
</organism>